<comment type="caution">
    <text evidence="1">The sequence shown here is derived from an EMBL/GenBank/DDBJ whole genome shotgun (WGS) entry which is preliminary data.</text>
</comment>
<protein>
    <submittedName>
        <fullName evidence="1">Uncharacterized protein</fullName>
    </submittedName>
</protein>
<reference evidence="1 2" key="1">
    <citation type="submission" date="2016-12" db="EMBL/GenBank/DDBJ databases">
        <title>The genomes of Aspergillus section Nigri reveals drivers in fungal speciation.</title>
        <authorList>
            <consortium name="DOE Joint Genome Institute"/>
            <person name="Vesth T.C."/>
            <person name="Nybo J."/>
            <person name="Theobald S."/>
            <person name="Brandl J."/>
            <person name="Frisvad J.C."/>
            <person name="Nielsen K.F."/>
            <person name="Lyhne E.K."/>
            <person name="Kogle M.E."/>
            <person name="Kuo A."/>
            <person name="Riley R."/>
            <person name="Clum A."/>
            <person name="Nolan M."/>
            <person name="Lipzen A."/>
            <person name="Salamov A."/>
            <person name="Henrissat B."/>
            <person name="Wiebenga A."/>
            <person name="De Vries R.P."/>
            <person name="Grigoriev I.V."/>
            <person name="Mortensen U.H."/>
            <person name="Andersen M.R."/>
            <person name="Baker S.E."/>
        </authorList>
    </citation>
    <scope>NUCLEOTIDE SEQUENCE [LARGE SCALE GENOMIC DNA]</scope>
    <source>
        <strain evidence="1 2">CBS 115572</strain>
    </source>
</reference>
<keyword evidence="2" id="KW-1185">Reference proteome</keyword>
<dbReference type="RefSeq" id="XP_025465470.1">
    <property type="nucleotide sequence ID" value="XM_025617324.1"/>
</dbReference>
<evidence type="ECO:0000313" key="2">
    <source>
        <dbReference type="Proteomes" id="UP000246702"/>
    </source>
</evidence>
<dbReference type="EMBL" id="MSFK01000021">
    <property type="protein sequence ID" value="PWY80868.1"/>
    <property type="molecule type" value="Genomic_DNA"/>
</dbReference>
<dbReference type="AlphaFoldDB" id="A0A317W779"/>
<dbReference type="OrthoDB" id="4207132at2759"/>
<evidence type="ECO:0000313" key="1">
    <source>
        <dbReference type="EMBL" id="PWY80868.1"/>
    </source>
</evidence>
<proteinExistence type="predicted"/>
<dbReference type="GeneID" id="37119467"/>
<dbReference type="STRING" id="1450535.A0A317W779"/>
<accession>A0A317W779</accession>
<sequence length="246" mass="28274">MQPQRTWMLPNMMTRTITLTNDVISEWRPIEKLKEQPVEMDEEESKDEGGVPNTRIDFLCENVDDTNCQAIVVMFLQIPFEGTEFAAPDIRALQATENDSLITRDLLSAYSRLQEGNCQHTPAFLGTLEEKQDPYSWVPGGYTFFLGFTKVPGVPLGTKCMGEGVFYNLHPKKKEAVREAFKVAYIAMTSCGVREWLDRCLNHLVWDESVGKVYFVGDFGPTDEEWEWNPAWWRRWNLNEGESVGM</sequence>
<name>A0A317W779_9EURO</name>
<dbReference type="Proteomes" id="UP000246702">
    <property type="component" value="Unassembled WGS sequence"/>
</dbReference>
<gene>
    <name evidence="1" type="ORF">BO94DRAFT_625973</name>
</gene>
<organism evidence="1 2">
    <name type="scientific">Aspergillus sclerotioniger CBS 115572</name>
    <dbReference type="NCBI Taxonomy" id="1450535"/>
    <lineage>
        <taxon>Eukaryota</taxon>
        <taxon>Fungi</taxon>
        <taxon>Dikarya</taxon>
        <taxon>Ascomycota</taxon>
        <taxon>Pezizomycotina</taxon>
        <taxon>Eurotiomycetes</taxon>
        <taxon>Eurotiomycetidae</taxon>
        <taxon>Eurotiales</taxon>
        <taxon>Aspergillaceae</taxon>
        <taxon>Aspergillus</taxon>
        <taxon>Aspergillus subgen. Circumdati</taxon>
    </lineage>
</organism>